<dbReference type="PROSITE" id="PS51257">
    <property type="entry name" value="PROKAR_LIPOPROTEIN"/>
    <property type="match status" value="1"/>
</dbReference>
<protein>
    <submittedName>
        <fullName evidence="5">Sulfonate ABC transporter substrate-binding protein</fullName>
    </submittedName>
</protein>
<dbReference type="STRING" id="28042.GU90_01295"/>
<dbReference type="SUPFAM" id="SSF53850">
    <property type="entry name" value="Periplasmic binding protein-like II"/>
    <property type="match status" value="1"/>
</dbReference>
<dbReference type="EMBL" id="JNVU01000005">
    <property type="protein sequence ID" value="KEI45865.1"/>
    <property type="molecule type" value="Genomic_DNA"/>
</dbReference>
<accession>A0A073B2M0</accession>
<sequence length="334" mass="35031">MRLARAVSRRDLLKLTGGAVAAGAWFGVSGCSALGGSQQNGNSQVEKPKLRVGALPACELAVLHLAVRDGHFQEQGLDVEIVNAPDGGAALAAAIGGDYDLASSSYLPIFRAQARGVAQLKIVSHCASAVPDSLMIMASPGSGVREVQDLAGKRIAISGAGTISELMVKAVMRAHGVDFDGVQWVPIGFPNMPQALQANEVDAAQTVEPFTTLSVRNVSAIPVADVATGLLEELPLSGFVANARFAEENPRTVAAFQRAMDSAAAAAQDRSKVVELLPEFTKIDPDIAPVITLPKLESRIGAADLQRVVRLMRDFGYVDEELDVAGMVLEPQEG</sequence>
<dbReference type="Pfam" id="PF09084">
    <property type="entry name" value="NMT1"/>
    <property type="match status" value="1"/>
</dbReference>
<evidence type="ECO:0000313" key="5">
    <source>
        <dbReference type="EMBL" id="KEI45865.1"/>
    </source>
</evidence>
<comment type="similarity">
    <text evidence="2">Belongs to the bacterial solute-binding protein SsuA/TauA family.</text>
</comment>
<proteinExistence type="inferred from homology"/>
<dbReference type="RefSeq" id="WP_029721016.1">
    <property type="nucleotide sequence ID" value="NZ_JNVU01000005.1"/>
</dbReference>
<evidence type="ECO:0000313" key="6">
    <source>
        <dbReference type="Proteomes" id="UP000031419"/>
    </source>
</evidence>
<gene>
    <name evidence="5" type="ORF">GU90_01295</name>
</gene>
<feature type="domain" description="SsuA/THI5-like" evidence="4">
    <location>
        <begin position="62"/>
        <end position="268"/>
    </location>
</feature>
<comment type="caution">
    <text evidence="5">The sequence shown here is derived from an EMBL/GenBank/DDBJ whole genome shotgun (WGS) entry which is preliminary data.</text>
</comment>
<dbReference type="eggNOG" id="COG0715">
    <property type="taxonomic scope" value="Bacteria"/>
</dbReference>
<keyword evidence="6" id="KW-1185">Reference proteome</keyword>
<dbReference type="Proteomes" id="UP000031419">
    <property type="component" value="Unassembled WGS sequence"/>
</dbReference>
<dbReference type="PROSITE" id="PS51318">
    <property type="entry name" value="TAT"/>
    <property type="match status" value="1"/>
</dbReference>
<dbReference type="PANTHER" id="PTHR30024">
    <property type="entry name" value="ALIPHATIC SULFONATES-BINDING PROTEIN-RELATED"/>
    <property type="match status" value="1"/>
</dbReference>
<dbReference type="InterPro" id="IPR015168">
    <property type="entry name" value="SsuA/THI5"/>
</dbReference>
<name>A0A073B2M0_9PSEU</name>
<evidence type="ECO:0000256" key="3">
    <source>
        <dbReference type="ARBA" id="ARBA00022729"/>
    </source>
</evidence>
<dbReference type="GO" id="GO:0042597">
    <property type="term" value="C:periplasmic space"/>
    <property type="evidence" value="ECO:0007669"/>
    <property type="project" value="UniProtKB-SubCell"/>
</dbReference>
<comment type="subcellular location">
    <subcellularLocation>
        <location evidence="1">Periplasm</location>
    </subcellularLocation>
</comment>
<dbReference type="OrthoDB" id="8892982at2"/>
<organism evidence="5 6">
    <name type="scientific">Saccharopolyspora rectivirgula</name>
    <dbReference type="NCBI Taxonomy" id="28042"/>
    <lineage>
        <taxon>Bacteria</taxon>
        <taxon>Bacillati</taxon>
        <taxon>Actinomycetota</taxon>
        <taxon>Actinomycetes</taxon>
        <taxon>Pseudonocardiales</taxon>
        <taxon>Pseudonocardiaceae</taxon>
        <taxon>Saccharopolyspora</taxon>
    </lineage>
</organism>
<dbReference type="AlphaFoldDB" id="A0A073B2M0"/>
<dbReference type="InterPro" id="IPR006311">
    <property type="entry name" value="TAT_signal"/>
</dbReference>
<reference evidence="5 6" key="1">
    <citation type="submission" date="2014-06" db="EMBL/GenBank/DDBJ databases">
        <title>Saccharopolyspora rectivirgula DSM-43113 Genome sequencing.</title>
        <authorList>
            <person name="Barrera C."/>
            <person name="Millon L."/>
            <person name="Rognon B."/>
            <person name="Zaugg C."/>
            <person name="Monod M."/>
        </authorList>
    </citation>
    <scope>NUCLEOTIDE SEQUENCE [LARGE SCALE GENOMIC DNA]</scope>
    <source>
        <strain evidence="5 6">DSM 43113</strain>
    </source>
</reference>
<dbReference type="Gene3D" id="3.40.190.10">
    <property type="entry name" value="Periplasmic binding protein-like II"/>
    <property type="match status" value="2"/>
</dbReference>
<evidence type="ECO:0000256" key="1">
    <source>
        <dbReference type="ARBA" id="ARBA00004418"/>
    </source>
</evidence>
<evidence type="ECO:0000256" key="2">
    <source>
        <dbReference type="ARBA" id="ARBA00010742"/>
    </source>
</evidence>
<keyword evidence="3" id="KW-0732">Signal</keyword>
<dbReference type="PANTHER" id="PTHR30024:SF47">
    <property type="entry name" value="TAURINE-BINDING PERIPLASMIC PROTEIN"/>
    <property type="match status" value="1"/>
</dbReference>
<evidence type="ECO:0000259" key="4">
    <source>
        <dbReference type="Pfam" id="PF09084"/>
    </source>
</evidence>